<accession>K2NKJ8</accession>
<name>K2NKJ8_TRYCR</name>
<protein>
    <submittedName>
        <fullName evidence="2">Uncharacterized protein</fullName>
    </submittedName>
</protein>
<feature type="non-terminal residue" evidence="2">
    <location>
        <position position="1"/>
    </location>
</feature>
<keyword evidence="3" id="KW-1185">Reference proteome</keyword>
<evidence type="ECO:0000313" key="3">
    <source>
        <dbReference type="Proteomes" id="UP000007350"/>
    </source>
</evidence>
<comment type="caution">
    <text evidence="2">The sequence shown here is derived from an EMBL/GenBank/DDBJ whole genome shotgun (WGS) entry which is preliminary data.</text>
</comment>
<dbReference type="Proteomes" id="UP000007350">
    <property type="component" value="Unassembled WGS sequence"/>
</dbReference>
<reference evidence="2 3" key="1">
    <citation type="journal article" date="2012" name="BMC Genomics">
        <title>Comparative genomic analysis of human infective Trypanosoma cruzi lineages with the bat-restricted subspecies T. cruzi marinkellei.</title>
        <authorList>
            <person name="Franzen O."/>
            <person name="Talavera-Lopez C."/>
            <person name="Ochaya S."/>
            <person name="Butler C.E."/>
            <person name="Messenger L.A."/>
            <person name="Lewis M.D."/>
            <person name="Llewellyn M.S."/>
            <person name="Marinkelle C.J."/>
            <person name="Tyler K.M."/>
            <person name="Miles M.A."/>
            <person name="Andersson B."/>
        </authorList>
    </citation>
    <scope>NUCLEOTIDE SEQUENCE [LARGE SCALE GENOMIC DNA]</scope>
    <source>
        <strain evidence="2 3">B7</strain>
    </source>
</reference>
<evidence type="ECO:0000256" key="1">
    <source>
        <dbReference type="SAM" id="MobiDB-lite"/>
    </source>
</evidence>
<dbReference type="AlphaFoldDB" id="K2NKJ8"/>
<dbReference type="EMBL" id="AHKC01013232">
    <property type="protein sequence ID" value="EKF29432.1"/>
    <property type="molecule type" value="Genomic_DNA"/>
</dbReference>
<feature type="compositionally biased region" description="Basic residues" evidence="1">
    <location>
        <begin position="62"/>
        <end position="74"/>
    </location>
</feature>
<feature type="region of interest" description="Disordered" evidence="1">
    <location>
        <begin position="175"/>
        <end position="208"/>
    </location>
</feature>
<organism evidence="2 3">
    <name type="scientific">Trypanosoma cruzi marinkellei</name>
    <dbReference type="NCBI Taxonomy" id="85056"/>
    <lineage>
        <taxon>Eukaryota</taxon>
        <taxon>Discoba</taxon>
        <taxon>Euglenozoa</taxon>
        <taxon>Kinetoplastea</taxon>
        <taxon>Metakinetoplastina</taxon>
        <taxon>Trypanosomatida</taxon>
        <taxon>Trypanosomatidae</taxon>
        <taxon>Trypanosoma</taxon>
        <taxon>Schizotrypanum</taxon>
    </lineage>
</organism>
<feature type="region of interest" description="Disordered" evidence="1">
    <location>
        <begin position="14"/>
        <end position="74"/>
    </location>
</feature>
<evidence type="ECO:0000313" key="2">
    <source>
        <dbReference type="EMBL" id="EKF29432.1"/>
    </source>
</evidence>
<proteinExistence type="predicted"/>
<feature type="compositionally biased region" description="Basic residues" evidence="1">
    <location>
        <begin position="181"/>
        <end position="196"/>
    </location>
</feature>
<gene>
    <name evidence="2" type="ORF">MOQ_006785</name>
</gene>
<feature type="compositionally biased region" description="Basic residues" evidence="1">
    <location>
        <begin position="14"/>
        <end position="33"/>
    </location>
</feature>
<sequence length="208" mass="23790">SSLLSLACSLQHKLTPRQRRARSKRREKTAKARTLHEVDGISRRKKKTHSALQEFGNDKKHTTQLKKQPKVNKRQPIKTVKTTTENCIQMAPVRMHLSSTVRPLEQFYACHAYECVWDAFNMTDLGRIAEHTSGQRKQKKQKTIIITLTLYIGPQQTHTNVPVVECWHAQSAHTSSAQSGVRKRGYSKRQRSTHPRRAAEAAVDFAKT</sequence>